<dbReference type="EC" id="2.8.1.7" evidence="3 8"/>
<keyword evidence="4 8" id="KW-0808">Transferase</keyword>
<reference evidence="10 11" key="1">
    <citation type="submission" date="2020-07" db="EMBL/GenBank/DDBJ databases">
        <authorList>
            <person name="Feng X."/>
        </authorList>
    </citation>
    <scope>NUCLEOTIDE SEQUENCE [LARGE SCALE GENOMIC DNA]</scope>
    <source>
        <strain evidence="10 11">JCM14086</strain>
    </source>
</reference>
<evidence type="ECO:0000313" key="10">
    <source>
        <dbReference type="EMBL" id="MBC2604207.1"/>
    </source>
</evidence>
<evidence type="ECO:0000256" key="6">
    <source>
        <dbReference type="ARBA" id="ARBA00050776"/>
    </source>
</evidence>
<evidence type="ECO:0000313" key="11">
    <source>
        <dbReference type="Proteomes" id="UP000525652"/>
    </source>
</evidence>
<name>A0A7X1E7X9_9BACT</name>
<dbReference type="NCBIfam" id="TIGR01979">
    <property type="entry name" value="sufS"/>
    <property type="match status" value="1"/>
</dbReference>
<evidence type="ECO:0000256" key="2">
    <source>
        <dbReference type="ARBA" id="ARBA00010447"/>
    </source>
</evidence>
<evidence type="ECO:0000256" key="1">
    <source>
        <dbReference type="ARBA" id="ARBA00001933"/>
    </source>
</evidence>
<sequence>MESSTKFPDFDLQAVRADFPVLAREKYGRPLVYFDNAASTQKPQCVIDRIARFYSYGYSNIHRGLHFLSEEATADYEAARSTVADFLGAASPDEIVFTRNATESINLVASTFLADHVPTGSSIVLTVMEHHANIVPWQLAAEKLGLKVRPVKITPSGEVDREDFRKALDENAGMVVFCHVSNSLGTINPAKEMASEAKAKGLPVLIDGAQAAPHIPVNVQDLDCDFYAFSGHKVFGPTGIGVLYGKAERLASLPPYQGGGDMIERVSFEGTTFAPPPARFEAGTPHIAGAIGLAEAIRYCKKLGYAAMEAQEQALLAKATAGLREISGVRIVGEAPNKVGVASFVVDGVHPHDLATFLDRDGVAVRAGHHCTMPLLEFLGLTATTRASFAFYNDLQEVDVFLESLQKTIDLLR</sequence>
<dbReference type="Pfam" id="PF00266">
    <property type="entry name" value="Aminotran_5"/>
    <property type="match status" value="1"/>
</dbReference>
<keyword evidence="5 8" id="KW-0663">Pyridoxal phosphate</keyword>
<dbReference type="SUPFAM" id="SSF53383">
    <property type="entry name" value="PLP-dependent transferases"/>
    <property type="match status" value="1"/>
</dbReference>
<comment type="similarity">
    <text evidence="2 8">Belongs to the class-V pyridoxal-phosphate-dependent aminotransferase family. Csd subfamily.</text>
</comment>
<dbReference type="InterPro" id="IPR015422">
    <property type="entry name" value="PyrdxlP-dep_Trfase_small"/>
</dbReference>
<dbReference type="InterPro" id="IPR010970">
    <property type="entry name" value="Cys_dSase_SufS"/>
</dbReference>
<gene>
    <name evidence="10" type="ORF">H5P30_20700</name>
</gene>
<dbReference type="CDD" id="cd06453">
    <property type="entry name" value="SufS_like"/>
    <property type="match status" value="1"/>
</dbReference>
<keyword evidence="11" id="KW-1185">Reference proteome</keyword>
<dbReference type="GO" id="GO:0030170">
    <property type="term" value="F:pyridoxal phosphate binding"/>
    <property type="evidence" value="ECO:0007669"/>
    <property type="project" value="UniProtKB-UniRule"/>
</dbReference>
<evidence type="ECO:0000256" key="4">
    <source>
        <dbReference type="ARBA" id="ARBA00022679"/>
    </source>
</evidence>
<evidence type="ECO:0000256" key="7">
    <source>
        <dbReference type="RuleBase" id="RU004504"/>
    </source>
</evidence>
<dbReference type="PROSITE" id="PS00595">
    <property type="entry name" value="AA_TRANSFER_CLASS_5"/>
    <property type="match status" value="1"/>
</dbReference>
<comment type="caution">
    <text evidence="10">The sequence shown here is derived from an EMBL/GenBank/DDBJ whole genome shotgun (WGS) entry which is preliminary data.</text>
</comment>
<protein>
    <recommendedName>
        <fullName evidence="3 8">Cysteine desulfurase</fullName>
        <ecNumber evidence="3 8">2.8.1.7</ecNumber>
    </recommendedName>
</protein>
<evidence type="ECO:0000256" key="8">
    <source>
        <dbReference type="RuleBase" id="RU004506"/>
    </source>
</evidence>
<comment type="function">
    <text evidence="8">Catalyzes the removal of elemental sulfur and selenium atoms from L-cysteine, L-cystine, L-selenocysteine, and L-selenocystine to produce L-alanine.</text>
</comment>
<evidence type="ECO:0000256" key="3">
    <source>
        <dbReference type="ARBA" id="ARBA00012239"/>
    </source>
</evidence>
<evidence type="ECO:0000259" key="9">
    <source>
        <dbReference type="Pfam" id="PF00266"/>
    </source>
</evidence>
<dbReference type="GO" id="GO:0031071">
    <property type="term" value="F:cysteine desulfurase activity"/>
    <property type="evidence" value="ECO:0007669"/>
    <property type="project" value="UniProtKB-UniRule"/>
</dbReference>
<accession>A0A7X1E7X9</accession>
<dbReference type="InterPro" id="IPR015421">
    <property type="entry name" value="PyrdxlP-dep_Trfase_major"/>
</dbReference>
<dbReference type="Proteomes" id="UP000525652">
    <property type="component" value="Unassembled WGS sequence"/>
</dbReference>
<dbReference type="RefSeq" id="WP_185694818.1">
    <property type="nucleotide sequence ID" value="NZ_JACHVA010000139.1"/>
</dbReference>
<comment type="cofactor">
    <cofactor evidence="1 7">
        <name>pyridoxal 5'-phosphate</name>
        <dbReference type="ChEBI" id="CHEBI:597326"/>
    </cofactor>
</comment>
<feature type="domain" description="Aminotransferase class V" evidence="9">
    <location>
        <begin position="32"/>
        <end position="401"/>
    </location>
</feature>
<proteinExistence type="inferred from homology"/>
<dbReference type="PANTHER" id="PTHR43586:SF8">
    <property type="entry name" value="CYSTEINE DESULFURASE 1, CHLOROPLASTIC"/>
    <property type="match status" value="1"/>
</dbReference>
<comment type="catalytic activity">
    <reaction evidence="6 8">
        <text>(sulfur carrier)-H + L-cysteine = (sulfur carrier)-SH + L-alanine</text>
        <dbReference type="Rhea" id="RHEA:43892"/>
        <dbReference type="Rhea" id="RHEA-COMP:14737"/>
        <dbReference type="Rhea" id="RHEA-COMP:14739"/>
        <dbReference type="ChEBI" id="CHEBI:29917"/>
        <dbReference type="ChEBI" id="CHEBI:35235"/>
        <dbReference type="ChEBI" id="CHEBI:57972"/>
        <dbReference type="ChEBI" id="CHEBI:64428"/>
        <dbReference type="EC" id="2.8.1.7"/>
    </reaction>
</comment>
<dbReference type="Gene3D" id="3.40.640.10">
    <property type="entry name" value="Type I PLP-dependent aspartate aminotransferase-like (Major domain)"/>
    <property type="match status" value="1"/>
</dbReference>
<organism evidence="10 11">
    <name type="scientific">Puniceicoccus vermicola</name>
    <dbReference type="NCBI Taxonomy" id="388746"/>
    <lineage>
        <taxon>Bacteria</taxon>
        <taxon>Pseudomonadati</taxon>
        <taxon>Verrucomicrobiota</taxon>
        <taxon>Opitutia</taxon>
        <taxon>Puniceicoccales</taxon>
        <taxon>Puniceicoccaceae</taxon>
        <taxon>Puniceicoccus</taxon>
    </lineage>
</organism>
<dbReference type="AlphaFoldDB" id="A0A7X1E7X9"/>
<dbReference type="InterPro" id="IPR020578">
    <property type="entry name" value="Aminotrans_V_PyrdxlP_BS"/>
</dbReference>
<dbReference type="GO" id="GO:0006534">
    <property type="term" value="P:cysteine metabolic process"/>
    <property type="evidence" value="ECO:0007669"/>
    <property type="project" value="UniProtKB-UniRule"/>
</dbReference>
<evidence type="ECO:0000256" key="5">
    <source>
        <dbReference type="ARBA" id="ARBA00022898"/>
    </source>
</evidence>
<dbReference type="InterPro" id="IPR015424">
    <property type="entry name" value="PyrdxlP-dep_Trfase"/>
</dbReference>
<dbReference type="InterPro" id="IPR000192">
    <property type="entry name" value="Aminotrans_V_dom"/>
</dbReference>
<dbReference type="PANTHER" id="PTHR43586">
    <property type="entry name" value="CYSTEINE DESULFURASE"/>
    <property type="match status" value="1"/>
</dbReference>
<dbReference type="EMBL" id="JACHVA010000139">
    <property type="protein sequence ID" value="MBC2604207.1"/>
    <property type="molecule type" value="Genomic_DNA"/>
</dbReference>
<dbReference type="Gene3D" id="3.90.1150.10">
    <property type="entry name" value="Aspartate Aminotransferase, domain 1"/>
    <property type="match status" value="1"/>
</dbReference>